<comment type="similarity">
    <text evidence="2">Belongs to the lipase maturation factor family.</text>
</comment>
<keyword evidence="6 9" id="KW-0472">Membrane</keyword>
<dbReference type="Pfam" id="PF06762">
    <property type="entry name" value="LMF1"/>
    <property type="match status" value="1"/>
</dbReference>
<evidence type="ECO:0000256" key="6">
    <source>
        <dbReference type="ARBA" id="ARBA00023136"/>
    </source>
</evidence>
<dbReference type="PANTHER" id="PTHR14463:SF5">
    <property type="entry name" value="LIPASE MATURATION FACTOR 2"/>
    <property type="match status" value="1"/>
</dbReference>
<evidence type="ECO:0000313" key="12">
    <source>
        <dbReference type="EMBL" id="SUZ96313.1"/>
    </source>
</evidence>
<dbReference type="InterPro" id="IPR057434">
    <property type="entry name" value="LMF1/2_N"/>
</dbReference>
<dbReference type="Pfam" id="PF25179">
    <property type="entry name" value="LMF1_C"/>
    <property type="match status" value="1"/>
</dbReference>
<feature type="domain" description="Lipase maturation factor 1/2 N-terminal" evidence="10">
    <location>
        <begin position="120"/>
        <end position="284"/>
    </location>
</feature>
<dbReference type="InterPro" id="IPR057433">
    <property type="entry name" value="LMF1/2_C"/>
</dbReference>
<feature type="transmembrane region" description="Helical" evidence="9">
    <location>
        <begin position="20"/>
        <end position="44"/>
    </location>
</feature>
<dbReference type="GO" id="GO:0051604">
    <property type="term" value="P:protein maturation"/>
    <property type="evidence" value="ECO:0007669"/>
    <property type="project" value="InterPro"/>
</dbReference>
<dbReference type="EMBL" id="UINC01002403">
    <property type="protein sequence ID" value="SUZ96313.1"/>
    <property type="molecule type" value="Genomic_DNA"/>
</dbReference>
<evidence type="ECO:0000256" key="4">
    <source>
        <dbReference type="ARBA" id="ARBA00022824"/>
    </source>
</evidence>
<evidence type="ECO:0000256" key="2">
    <source>
        <dbReference type="ARBA" id="ARBA00005512"/>
    </source>
</evidence>
<dbReference type="InterPro" id="IPR009613">
    <property type="entry name" value="LMF"/>
</dbReference>
<evidence type="ECO:0000256" key="3">
    <source>
        <dbReference type="ARBA" id="ARBA00022692"/>
    </source>
</evidence>
<feature type="transmembrane region" description="Helical" evidence="9">
    <location>
        <begin position="213"/>
        <end position="235"/>
    </location>
</feature>
<accession>A0A381S589</accession>
<feature type="non-terminal residue" evidence="12">
    <location>
        <position position="1"/>
    </location>
</feature>
<comment type="subcellular location">
    <subcellularLocation>
        <location evidence="1">Endoplasmic reticulum membrane</location>
        <topology evidence="1">Multi-pass membrane protein</topology>
    </subcellularLocation>
</comment>
<reference evidence="12" key="1">
    <citation type="submission" date="2018-05" db="EMBL/GenBank/DDBJ databases">
        <authorList>
            <person name="Lanie J.A."/>
            <person name="Ng W.-L."/>
            <person name="Kazmierczak K.M."/>
            <person name="Andrzejewski T.M."/>
            <person name="Davidsen T.M."/>
            <person name="Wayne K.J."/>
            <person name="Tettelin H."/>
            <person name="Glass J.I."/>
            <person name="Rusch D."/>
            <person name="Podicherti R."/>
            <person name="Tsui H.-C.T."/>
            <person name="Winkler M.E."/>
        </authorList>
    </citation>
    <scope>NUCLEOTIDE SEQUENCE</scope>
</reference>
<keyword evidence="3 9" id="KW-0812">Transmembrane</keyword>
<dbReference type="GO" id="GO:0005789">
    <property type="term" value="C:endoplasmic reticulum membrane"/>
    <property type="evidence" value="ECO:0007669"/>
    <property type="project" value="UniProtKB-SubCell"/>
</dbReference>
<dbReference type="PANTHER" id="PTHR14463">
    <property type="entry name" value="LIPASE MATURATION FACTOR"/>
    <property type="match status" value="1"/>
</dbReference>
<protein>
    <recommendedName>
        <fullName evidence="8">Lipase maturation factor 2</fullName>
    </recommendedName>
</protein>
<feature type="transmembrane region" description="Helical" evidence="9">
    <location>
        <begin position="247"/>
        <end position="278"/>
    </location>
</feature>
<keyword evidence="7" id="KW-0325">Glycoprotein</keyword>
<feature type="transmembrane region" description="Helical" evidence="9">
    <location>
        <begin position="76"/>
        <end position="106"/>
    </location>
</feature>
<dbReference type="AlphaFoldDB" id="A0A381S589"/>
<proteinExistence type="inferred from homology"/>
<keyword evidence="4" id="KW-0256">Endoplasmic reticulum</keyword>
<evidence type="ECO:0000256" key="1">
    <source>
        <dbReference type="ARBA" id="ARBA00004477"/>
    </source>
</evidence>
<keyword evidence="5 9" id="KW-1133">Transmembrane helix</keyword>
<organism evidence="12">
    <name type="scientific">marine metagenome</name>
    <dbReference type="NCBI Taxonomy" id="408172"/>
    <lineage>
        <taxon>unclassified sequences</taxon>
        <taxon>metagenomes</taxon>
        <taxon>ecological metagenomes</taxon>
    </lineage>
</organism>
<evidence type="ECO:0000259" key="10">
    <source>
        <dbReference type="Pfam" id="PF06762"/>
    </source>
</evidence>
<evidence type="ECO:0000256" key="8">
    <source>
        <dbReference type="ARBA" id="ARBA00040643"/>
    </source>
</evidence>
<evidence type="ECO:0000256" key="7">
    <source>
        <dbReference type="ARBA" id="ARBA00023180"/>
    </source>
</evidence>
<evidence type="ECO:0000256" key="5">
    <source>
        <dbReference type="ARBA" id="ARBA00022989"/>
    </source>
</evidence>
<gene>
    <name evidence="12" type="ORF">METZ01_LOCUS49167</name>
</gene>
<feature type="domain" description="Lipase maturation factor 1/2 C-terminal" evidence="11">
    <location>
        <begin position="362"/>
        <end position="492"/>
    </location>
</feature>
<evidence type="ECO:0000256" key="9">
    <source>
        <dbReference type="SAM" id="Phobius"/>
    </source>
</evidence>
<evidence type="ECO:0000259" key="11">
    <source>
        <dbReference type="Pfam" id="PF25179"/>
    </source>
</evidence>
<sequence>VPDPPPSYRLSRWVFLRLLGLTYSIAFVSLATQVTGLIGSDGILPAGAYLDRLRDTYGSEAYRLYPTLLWLSSSDLALTILCGFGVAASVLLISGVAPTLMLVLLWSCYLSVTVGGQAFMAFQWDTLLLETGLLACLYAPRGLRPTLAAESAPSPMARWLIWGLLFRLMFLSGITKLASGDPTWSDLTALTYHYETQPLPLWTGWHLHQLPVWFHQFSAAGMFVVELILPWLIFVPARFRRTRLAACAGLVFLQLLIGLTGNYGFFSLLSIALCLTLIDDRTWARVLPNRLVHRAFASGNAHTPPGRWRQLLLTAAAIGLFVLGGLQFVREIATDLSRSGRPTVDLSWSDTIVDTVRPFRSVNGYGLFRVMTLERPEIVIEGSLDGVEWTEWELRWKPGAPERTPRLVAPHQPRLDWQLWFAALDPRGDSYWLSALLVRLFEAKPAVTALMDDSPFTTTPPRFLRLAYYNYRFTTTTERTETGAWWHREFVSYLTDPVSLEDVR</sequence>
<name>A0A381S589_9ZZZZ</name>